<sequence length="340" mass="37836">MAEEAKTLSERPATEKAFKEYDLNTDIITEHHIGLSGEMSKEEQGRVFRQFFHSFMAQCDQQVPAAWRDRLTRLFTFCYFGHADLRKQMPQDDNSRPWQQAKHLFAVNKDWNEPDSIEFDLTFVQQYLRDSFDHGALCIFEFCCGGYPGMDVLSPEQTAGLNHTMFTLSAGAKRITIENTPHDFTARLVKNLRADRGPTTIIDRYIAIHRDAIWEQTDKHAMITCSMNGSPGHIVLQPRVVEPESSSEETSSSEDGRLPETADGFPIVSFAGGDDSRGAKATSFIAALLRKFVTGSVVPSAGSLVRPPLTPFNAALLPNFTAGIALRAGERSLMKVASPS</sequence>
<keyword evidence="3" id="KW-1185">Reference proteome</keyword>
<accession>A0AAV9P4W7</accession>
<evidence type="ECO:0000256" key="1">
    <source>
        <dbReference type="SAM" id="MobiDB-lite"/>
    </source>
</evidence>
<dbReference type="GeneID" id="89929782"/>
<feature type="region of interest" description="Disordered" evidence="1">
    <location>
        <begin position="241"/>
        <end position="262"/>
    </location>
</feature>
<comment type="caution">
    <text evidence="2">The sequence shown here is derived from an EMBL/GenBank/DDBJ whole genome shotgun (WGS) entry which is preliminary data.</text>
</comment>
<name>A0AAV9P4W7_9PEZI</name>
<proteinExistence type="predicted"/>
<dbReference type="EMBL" id="JAVRRT010000014">
    <property type="protein sequence ID" value="KAK5166188.1"/>
    <property type="molecule type" value="Genomic_DNA"/>
</dbReference>
<evidence type="ECO:0000313" key="3">
    <source>
        <dbReference type="Proteomes" id="UP001337655"/>
    </source>
</evidence>
<dbReference type="Proteomes" id="UP001337655">
    <property type="component" value="Unassembled WGS sequence"/>
</dbReference>
<dbReference type="RefSeq" id="XP_064656141.1">
    <property type="nucleotide sequence ID" value="XM_064805681.1"/>
</dbReference>
<organism evidence="2 3">
    <name type="scientific">Saxophila tyrrhenica</name>
    <dbReference type="NCBI Taxonomy" id="1690608"/>
    <lineage>
        <taxon>Eukaryota</taxon>
        <taxon>Fungi</taxon>
        <taxon>Dikarya</taxon>
        <taxon>Ascomycota</taxon>
        <taxon>Pezizomycotina</taxon>
        <taxon>Dothideomycetes</taxon>
        <taxon>Dothideomycetidae</taxon>
        <taxon>Mycosphaerellales</taxon>
        <taxon>Extremaceae</taxon>
        <taxon>Saxophila</taxon>
    </lineage>
</organism>
<protein>
    <submittedName>
        <fullName evidence="2">Uncharacterized protein</fullName>
    </submittedName>
</protein>
<reference evidence="2 3" key="1">
    <citation type="submission" date="2023-08" db="EMBL/GenBank/DDBJ databases">
        <title>Black Yeasts Isolated from many extreme environments.</title>
        <authorList>
            <person name="Coleine C."/>
            <person name="Stajich J.E."/>
            <person name="Selbmann L."/>
        </authorList>
    </citation>
    <scope>NUCLEOTIDE SEQUENCE [LARGE SCALE GENOMIC DNA]</scope>
    <source>
        <strain evidence="2 3">CCFEE 5935</strain>
    </source>
</reference>
<gene>
    <name evidence="2" type="ORF">LTR77_008449</name>
</gene>
<dbReference type="AlphaFoldDB" id="A0AAV9P4W7"/>
<evidence type="ECO:0000313" key="2">
    <source>
        <dbReference type="EMBL" id="KAK5166188.1"/>
    </source>
</evidence>